<comment type="caution">
    <text evidence="2">The sequence shown here is derived from an EMBL/GenBank/DDBJ whole genome shotgun (WGS) entry which is preliminary data.</text>
</comment>
<reference evidence="2 3" key="1">
    <citation type="journal article" date="2022" name="Nat. Ecol. Evol.">
        <title>A masculinizing supergene underlies an exaggerated male reproductive morph in a spider.</title>
        <authorList>
            <person name="Hendrickx F."/>
            <person name="De Corte Z."/>
            <person name="Sonet G."/>
            <person name="Van Belleghem S.M."/>
            <person name="Kostlbacher S."/>
            <person name="Vangestel C."/>
        </authorList>
    </citation>
    <scope>NUCLEOTIDE SEQUENCE [LARGE SCALE GENOMIC DNA]</scope>
    <source>
        <strain evidence="2">W744_W776</strain>
    </source>
</reference>
<organism evidence="2 3">
    <name type="scientific">Oedothorax gibbosus</name>
    <dbReference type="NCBI Taxonomy" id="931172"/>
    <lineage>
        <taxon>Eukaryota</taxon>
        <taxon>Metazoa</taxon>
        <taxon>Ecdysozoa</taxon>
        <taxon>Arthropoda</taxon>
        <taxon>Chelicerata</taxon>
        <taxon>Arachnida</taxon>
        <taxon>Araneae</taxon>
        <taxon>Araneomorphae</taxon>
        <taxon>Entelegynae</taxon>
        <taxon>Araneoidea</taxon>
        <taxon>Linyphiidae</taxon>
        <taxon>Erigoninae</taxon>
        <taxon>Oedothorax</taxon>
    </lineage>
</organism>
<dbReference type="Pfam" id="PF05380">
    <property type="entry name" value="Peptidase_A17"/>
    <property type="match status" value="1"/>
</dbReference>
<dbReference type="PANTHER" id="PTHR47331:SF5">
    <property type="entry name" value="RIBONUCLEASE H"/>
    <property type="match status" value="1"/>
</dbReference>
<accession>A0AAV6VZQ0</accession>
<dbReference type="PANTHER" id="PTHR47331">
    <property type="entry name" value="PHD-TYPE DOMAIN-CONTAINING PROTEIN"/>
    <property type="match status" value="1"/>
</dbReference>
<keyword evidence="3" id="KW-1185">Reference proteome</keyword>
<evidence type="ECO:0000313" key="2">
    <source>
        <dbReference type="EMBL" id="KAG8201144.1"/>
    </source>
</evidence>
<dbReference type="EMBL" id="JAFNEN010000008">
    <property type="protein sequence ID" value="KAG8201144.1"/>
    <property type="molecule type" value="Genomic_DNA"/>
</dbReference>
<feature type="compositionally biased region" description="Polar residues" evidence="1">
    <location>
        <begin position="387"/>
        <end position="398"/>
    </location>
</feature>
<dbReference type="Pfam" id="PF03564">
    <property type="entry name" value="DUF1759"/>
    <property type="match status" value="1"/>
</dbReference>
<gene>
    <name evidence="2" type="ORF">JTE90_028808</name>
</gene>
<dbReference type="InterPro" id="IPR008042">
    <property type="entry name" value="Retrotrans_Pao"/>
</dbReference>
<feature type="region of interest" description="Disordered" evidence="1">
    <location>
        <begin position="381"/>
        <end position="400"/>
    </location>
</feature>
<proteinExistence type="predicted"/>
<evidence type="ECO:0008006" key="4">
    <source>
        <dbReference type="Google" id="ProtNLM"/>
    </source>
</evidence>
<name>A0AAV6VZQ0_9ARAC</name>
<evidence type="ECO:0000313" key="3">
    <source>
        <dbReference type="Proteomes" id="UP000827092"/>
    </source>
</evidence>
<evidence type="ECO:0000256" key="1">
    <source>
        <dbReference type="SAM" id="MobiDB-lite"/>
    </source>
</evidence>
<dbReference type="InterPro" id="IPR005312">
    <property type="entry name" value="DUF1759"/>
</dbReference>
<protein>
    <recommendedName>
        <fullName evidence="4">Peptidase aspartic putative domain-containing protein</fullName>
    </recommendedName>
</protein>
<sequence>MDLKTVLNQKKSIKSSITRMKTKTEGDIDTLDFVELDVRKSRISGLIDEVNDTFSTIITKCKDDEVDNYSVEKDELLDILETLLAQITRHIRKHSIGEHNLKSSQVKPLESTDNIKLPSLSLPTFSGVIEEWLTFSDLFKAAVSDNQKLSGAQKLQYLKGVLKSDAQKIVQSLPITDSNFQIAWDLLTERYFNKREILSSVMKKFMNLASLNHKSHSQMLNLVDSTKEFVRTLESLEFTIDKATDTFLMFFVLFKLDPSTRTWFERTLQADNIPKLEELLQFLSTHARSIMTGTQNTKRNFQKKVTLVASNIQSQCPFCHNDHTLGKCEGFTKLPIQKRLDFVKANNVCFNCLAQFHAYKSCKSKSRCRTCKKPHHTLLHMEGSGSRGRQNTGSSDTRGLSIDAPEFSPGSFSNESTSIEASGVSGATNLTTCVSNVDPGVTILLCTALIRVKDFWEELVVLNTVRNLTPRIKNDIPAVSFYSPRTEQESDLVHLDDSDCSVLGVKWSPKSDDFKFAVPSIDMKDNYTKREVLSQIARAFDPLGLLSPCVIFMKIVLQELWQANLSWDQPLPEELSSKWRSFLSEIVLLQQVTFPRYVLLPKALVEIHAFCDASEKAYCAVLYARSISSDSIRTVLLTSKTRVAPLKVQSLPRLELCSALLLSNLLSSTVPHLDISVSAVFAWSDSQITLAWINSEPSRWKPFVANRVSQIQELVPEAQWNFVRGLENPADCGTRGLTPSEFVTCELWFNGPRWVSTNSTLPLNKVEENQQIKEEMSSEEKKQAKITLVQTINNSFTLEFLSRYSSWSRLIRVFAWCRRFMKNCSVPKPERVSSHLSSEELTQSTTTVIKLVQQTEFRDELNSLKTGKPVKATNIVDDGPYATIKNDIPAVSFYSPGQSR</sequence>
<dbReference type="AlphaFoldDB" id="A0AAV6VZQ0"/>
<dbReference type="Proteomes" id="UP000827092">
    <property type="component" value="Unassembled WGS sequence"/>
</dbReference>